<dbReference type="Gene3D" id="2.170.190.11">
    <property type="entry name" value="Molybdopterin biosynthesis moea protein, domain 3"/>
    <property type="match status" value="1"/>
</dbReference>
<dbReference type="GO" id="GO:0061599">
    <property type="term" value="F:molybdopterin molybdotransferase activity"/>
    <property type="evidence" value="ECO:0007669"/>
    <property type="project" value="UniProtKB-UniRule"/>
</dbReference>
<dbReference type="EC" id="2.10.1.1" evidence="6 14"/>
<evidence type="ECO:0000259" key="15">
    <source>
        <dbReference type="SMART" id="SM00852"/>
    </source>
</evidence>
<evidence type="ECO:0000256" key="6">
    <source>
        <dbReference type="ARBA" id="ARBA00013269"/>
    </source>
</evidence>
<dbReference type="PROSITE" id="PS01079">
    <property type="entry name" value="MOCF_BIOSYNTHESIS_2"/>
    <property type="match status" value="1"/>
</dbReference>
<keyword evidence="12 14" id="KW-0501">Molybdenum cofactor biosynthesis</keyword>
<dbReference type="PANTHER" id="PTHR10192">
    <property type="entry name" value="MOLYBDOPTERIN BIOSYNTHESIS PROTEIN"/>
    <property type="match status" value="1"/>
</dbReference>
<dbReference type="EMBL" id="CP158367">
    <property type="protein sequence ID" value="XBX74573.1"/>
    <property type="molecule type" value="Genomic_DNA"/>
</dbReference>
<dbReference type="Pfam" id="PF03453">
    <property type="entry name" value="MoeA_N"/>
    <property type="match status" value="1"/>
</dbReference>
<sequence>MAFLNVKSVEEVYKVINSFKVNPGEQIVDIVDAVGKTLAEDIYSPYDLPQFNRSAVDGYAVRWEDVSGASESLPSLLEVIERLEMGTAPTNELKPGSCVEVPTGGMLPKNADSVVMVEYTENFSDHEVGIHKSVASGENVIIKGEDIKKGEVIMNKGDQVLPESINLLSSLGVTKVSIVKPVRVGIISTGDELVETGEEWCLGEIPNSNGPGLMAACKLWGGIPEYYGIVKDQFNDVKSTLKKAVNECEIVLLTGGTSVGKKDYVAEAIESIGTPGVLIHGIALKPGKPTIIGQIDNTPVFGLSGNPVSAMLCFKLFVRPLLNNYTEEKTLIGYLNQNIPSAGGRQDYVPVKVNQVKDKIEVKPLFAKSNSIGVLTKMDGYIIVPIHSEGLAKGEKVKIYLKERG</sequence>
<dbReference type="NCBIfam" id="TIGR00177">
    <property type="entry name" value="molyb_syn"/>
    <property type="match status" value="1"/>
</dbReference>
<keyword evidence="10 14" id="KW-0479">Metal-binding</keyword>
<dbReference type="InterPro" id="IPR038987">
    <property type="entry name" value="MoeA-like"/>
</dbReference>
<dbReference type="PANTHER" id="PTHR10192:SF5">
    <property type="entry name" value="GEPHYRIN"/>
    <property type="match status" value="1"/>
</dbReference>
<comment type="cofactor">
    <cofactor evidence="1 14">
        <name>Mg(2+)</name>
        <dbReference type="ChEBI" id="CHEBI:18420"/>
    </cofactor>
</comment>
<evidence type="ECO:0000256" key="5">
    <source>
        <dbReference type="ARBA" id="ARBA00010763"/>
    </source>
</evidence>
<dbReference type="NCBIfam" id="NF045515">
    <property type="entry name" value="Glp_gephyrin"/>
    <property type="match status" value="1"/>
</dbReference>
<comment type="function">
    <text evidence="2 14">Catalyzes the insertion of molybdate into adenylated molybdopterin with the concomitant release of AMP.</text>
</comment>
<dbReference type="Gene3D" id="2.40.340.10">
    <property type="entry name" value="MoeA, C-terminal, domain IV"/>
    <property type="match status" value="1"/>
</dbReference>
<dbReference type="CDD" id="cd00887">
    <property type="entry name" value="MoeA"/>
    <property type="match status" value="1"/>
</dbReference>
<dbReference type="Gene3D" id="3.90.105.10">
    <property type="entry name" value="Molybdopterin biosynthesis moea protein, domain 2"/>
    <property type="match status" value="1"/>
</dbReference>
<protein>
    <recommendedName>
        <fullName evidence="7 14">Molybdopterin molybdenumtransferase</fullName>
        <ecNumber evidence="6 14">2.10.1.1</ecNumber>
    </recommendedName>
</protein>
<name>A0AAU7VKR9_9FIRM</name>
<dbReference type="SMART" id="SM00852">
    <property type="entry name" value="MoCF_biosynth"/>
    <property type="match status" value="1"/>
</dbReference>
<dbReference type="FunFam" id="3.40.980.10:FF:000004">
    <property type="entry name" value="Molybdopterin molybdenumtransferase"/>
    <property type="match status" value="1"/>
</dbReference>
<dbReference type="InterPro" id="IPR036425">
    <property type="entry name" value="MoaB/Mog-like_dom_sf"/>
</dbReference>
<feature type="domain" description="MoaB/Mog" evidence="15">
    <location>
        <begin position="185"/>
        <end position="324"/>
    </location>
</feature>
<dbReference type="RefSeq" id="WP_350343325.1">
    <property type="nucleotide sequence ID" value="NZ_CP158367.1"/>
</dbReference>
<dbReference type="SUPFAM" id="SSF63867">
    <property type="entry name" value="MoeA C-terminal domain-like"/>
    <property type="match status" value="1"/>
</dbReference>
<dbReference type="GO" id="GO:0006777">
    <property type="term" value="P:Mo-molybdopterin cofactor biosynthetic process"/>
    <property type="evidence" value="ECO:0007669"/>
    <property type="project" value="UniProtKB-UniRule"/>
</dbReference>
<reference evidence="16" key="1">
    <citation type="journal article" date="2013" name="Extremophiles">
        <title>Proteinivorax tanatarense gen. nov., sp. nov., an anaerobic, haloalkaliphilic, proteolytic bacterium isolated from a decaying algal bloom, and proposal of Proteinivoraceae fam. nov.</title>
        <authorList>
            <person name="Kevbrin V."/>
            <person name="Boltyanskaya Y."/>
            <person name="Zhilina T."/>
            <person name="Kolganova T."/>
            <person name="Lavrentjeva E."/>
            <person name="Kuznetsov B."/>
        </authorList>
    </citation>
    <scope>NUCLEOTIDE SEQUENCE</scope>
    <source>
        <strain evidence="16">Z-910T</strain>
    </source>
</reference>
<comment type="pathway">
    <text evidence="4 14">Cofactor biosynthesis; molybdopterin biosynthesis.</text>
</comment>
<comment type="catalytic activity">
    <reaction evidence="13">
        <text>adenylyl-molybdopterin + molybdate = Mo-molybdopterin + AMP + H(+)</text>
        <dbReference type="Rhea" id="RHEA:35047"/>
        <dbReference type="ChEBI" id="CHEBI:15378"/>
        <dbReference type="ChEBI" id="CHEBI:36264"/>
        <dbReference type="ChEBI" id="CHEBI:62727"/>
        <dbReference type="ChEBI" id="CHEBI:71302"/>
        <dbReference type="ChEBI" id="CHEBI:456215"/>
        <dbReference type="EC" id="2.10.1.1"/>
    </reaction>
</comment>
<dbReference type="SUPFAM" id="SSF53218">
    <property type="entry name" value="Molybdenum cofactor biosynthesis proteins"/>
    <property type="match status" value="1"/>
</dbReference>
<dbReference type="AlphaFoldDB" id="A0AAU7VKR9"/>
<dbReference type="InterPro" id="IPR005110">
    <property type="entry name" value="MoeA_linker/N"/>
</dbReference>
<keyword evidence="11 14" id="KW-0460">Magnesium</keyword>
<evidence type="ECO:0000256" key="10">
    <source>
        <dbReference type="ARBA" id="ARBA00022723"/>
    </source>
</evidence>
<dbReference type="GO" id="GO:0005829">
    <property type="term" value="C:cytosol"/>
    <property type="evidence" value="ECO:0007669"/>
    <property type="project" value="TreeGrafter"/>
</dbReference>
<evidence type="ECO:0000256" key="4">
    <source>
        <dbReference type="ARBA" id="ARBA00005046"/>
    </source>
</evidence>
<dbReference type="Pfam" id="PF03454">
    <property type="entry name" value="MoeA_C"/>
    <property type="match status" value="1"/>
</dbReference>
<dbReference type="Gene3D" id="3.40.980.10">
    <property type="entry name" value="MoaB/Mog-like domain"/>
    <property type="match status" value="1"/>
</dbReference>
<evidence type="ECO:0000256" key="13">
    <source>
        <dbReference type="ARBA" id="ARBA00047317"/>
    </source>
</evidence>
<dbReference type="InterPro" id="IPR005111">
    <property type="entry name" value="MoeA_C_domain_IV"/>
</dbReference>
<evidence type="ECO:0000256" key="12">
    <source>
        <dbReference type="ARBA" id="ARBA00023150"/>
    </source>
</evidence>
<evidence type="ECO:0000313" key="16">
    <source>
        <dbReference type="EMBL" id="XBX74573.1"/>
    </source>
</evidence>
<evidence type="ECO:0000256" key="11">
    <source>
        <dbReference type="ARBA" id="ARBA00022842"/>
    </source>
</evidence>
<organism evidence="16">
    <name type="scientific">Proteinivorax tanatarense</name>
    <dbReference type="NCBI Taxonomy" id="1260629"/>
    <lineage>
        <taxon>Bacteria</taxon>
        <taxon>Bacillati</taxon>
        <taxon>Bacillota</taxon>
        <taxon>Clostridia</taxon>
        <taxon>Eubacteriales</taxon>
        <taxon>Proteinivoracaceae</taxon>
        <taxon>Proteinivorax</taxon>
    </lineage>
</organism>
<evidence type="ECO:0000256" key="7">
    <source>
        <dbReference type="ARBA" id="ARBA00021108"/>
    </source>
</evidence>
<comment type="similarity">
    <text evidence="5 14">Belongs to the MoeA family.</text>
</comment>
<dbReference type="GO" id="GO:0046872">
    <property type="term" value="F:metal ion binding"/>
    <property type="evidence" value="ECO:0007669"/>
    <property type="project" value="UniProtKB-UniRule"/>
</dbReference>
<dbReference type="SUPFAM" id="SSF63882">
    <property type="entry name" value="MoeA N-terminal region -like"/>
    <property type="match status" value="1"/>
</dbReference>
<evidence type="ECO:0000256" key="8">
    <source>
        <dbReference type="ARBA" id="ARBA00022505"/>
    </source>
</evidence>
<evidence type="ECO:0000256" key="9">
    <source>
        <dbReference type="ARBA" id="ARBA00022679"/>
    </source>
</evidence>
<dbReference type="Pfam" id="PF00994">
    <property type="entry name" value="MoCF_biosynth"/>
    <property type="match status" value="1"/>
</dbReference>
<keyword evidence="8 14" id="KW-0500">Molybdenum</keyword>
<dbReference type="InterPro" id="IPR036135">
    <property type="entry name" value="MoeA_linker/N_sf"/>
</dbReference>
<accession>A0AAU7VKR9</accession>
<evidence type="ECO:0000256" key="3">
    <source>
        <dbReference type="ARBA" id="ARBA00003487"/>
    </source>
</evidence>
<dbReference type="InterPro" id="IPR001453">
    <property type="entry name" value="MoaB/Mog_dom"/>
</dbReference>
<proteinExistence type="inferred from homology"/>
<reference evidence="16" key="2">
    <citation type="submission" date="2024-06" db="EMBL/GenBank/DDBJ databases">
        <authorList>
            <person name="Petrova K.O."/>
            <person name="Toshchakov S.V."/>
            <person name="Boltjanskaja Y.V."/>
            <person name="Kevbrin V."/>
        </authorList>
    </citation>
    <scope>NUCLEOTIDE SEQUENCE</scope>
    <source>
        <strain evidence="16">Z-910T</strain>
    </source>
</reference>
<evidence type="ECO:0000256" key="14">
    <source>
        <dbReference type="RuleBase" id="RU365090"/>
    </source>
</evidence>
<keyword evidence="9 14" id="KW-0808">Transferase</keyword>
<evidence type="ECO:0000256" key="1">
    <source>
        <dbReference type="ARBA" id="ARBA00001946"/>
    </source>
</evidence>
<gene>
    <name evidence="16" type="primary">glp</name>
    <name evidence="16" type="ORF">PRVXT_002620</name>
</gene>
<comment type="function">
    <text evidence="3">May be involved in the biosynthesis of molybdopterin.</text>
</comment>
<dbReference type="InterPro" id="IPR036688">
    <property type="entry name" value="MoeA_C_domain_IV_sf"/>
</dbReference>
<dbReference type="InterPro" id="IPR008284">
    <property type="entry name" value="MoCF_biosynth_CS"/>
</dbReference>
<evidence type="ECO:0000256" key="2">
    <source>
        <dbReference type="ARBA" id="ARBA00002901"/>
    </source>
</evidence>